<evidence type="ECO:0000256" key="1">
    <source>
        <dbReference type="SAM" id="SignalP"/>
    </source>
</evidence>
<dbReference type="EMBL" id="UYYB01108184">
    <property type="protein sequence ID" value="VDM80325.1"/>
    <property type="molecule type" value="Genomic_DNA"/>
</dbReference>
<accession>A0A3P7LC44</accession>
<reference evidence="2 3" key="1">
    <citation type="submission" date="2018-11" db="EMBL/GenBank/DDBJ databases">
        <authorList>
            <consortium name="Pathogen Informatics"/>
        </authorList>
    </citation>
    <scope>NUCLEOTIDE SEQUENCE [LARGE SCALE GENOMIC DNA]</scope>
</reference>
<keyword evidence="1" id="KW-0732">Signal</keyword>
<sequence>MWPLVVLCLLFNPINAQFAEIASIATSLLGSGLGPALGGAAAAGSAAAPGLGALSQIGQLYQLAQGALQLTGTGVGVLNQASEGNWFPAVLEQASKNTTCSASMNDSPMSINLQLFFPPYATRYGLAISSLIAPLFTTTMPIQIM</sequence>
<feature type="chain" id="PRO_5018112603" evidence="1">
    <location>
        <begin position="17"/>
        <end position="145"/>
    </location>
</feature>
<proteinExistence type="predicted"/>
<evidence type="ECO:0000313" key="2">
    <source>
        <dbReference type="EMBL" id="VDM80325.1"/>
    </source>
</evidence>
<gene>
    <name evidence="2" type="ORF">SVUK_LOCUS15323</name>
</gene>
<organism evidence="2 3">
    <name type="scientific">Strongylus vulgaris</name>
    <name type="common">Blood worm</name>
    <dbReference type="NCBI Taxonomy" id="40348"/>
    <lineage>
        <taxon>Eukaryota</taxon>
        <taxon>Metazoa</taxon>
        <taxon>Ecdysozoa</taxon>
        <taxon>Nematoda</taxon>
        <taxon>Chromadorea</taxon>
        <taxon>Rhabditida</taxon>
        <taxon>Rhabditina</taxon>
        <taxon>Rhabditomorpha</taxon>
        <taxon>Strongyloidea</taxon>
        <taxon>Strongylidae</taxon>
        <taxon>Strongylus</taxon>
    </lineage>
</organism>
<name>A0A3P7LC44_STRVU</name>
<dbReference type="OrthoDB" id="5863505at2759"/>
<protein>
    <submittedName>
        <fullName evidence="2">Uncharacterized protein</fullName>
    </submittedName>
</protein>
<evidence type="ECO:0000313" key="3">
    <source>
        <dbReference type="Proteomes" id="UP000270094"/>
    </source>
</evidence>
<dbReference type="AlphaFoldDB" id="A0A3P7LC44"/>
<feature type="signal peptide" evidence="1">
    <location>
        <begin position="1"/>
        <end position="16"/>
    </location>
</feature>
<dbReference type="Proteomes" id="UP000270094">
    <property type="component" value="Unassembled WGS sequence"/>
</dbReference>
<keyword evidence="3" id="KW-1185">Reference proteome</keyword>